<evidence type="ECO:0000313" key="5">
    <source>
        <dbReference type="EMBL" id="CAK9145642.1"/>
    </source>
</evidence>
<dbReference type="InterPro" id="IPR055236">
    <property type="entry name" value="EVH1_PP4R3"/>
</dbReference>
<comment type="subcellular location">
    <subcellularLocation>
        <location evidence="1">Nucleus</location>
    </subcellularLocation>
</comment>
<name>A0ABC8RLF9_9AQUA</name>
<evidence type="ECO:0000313" key="6">
    <source>
        <dbReference type="Proteomes" id="UP001642360"/>
    </source>
</evidence>
<dbReference type="EMBL" id="CAUOFW020001502">
    <property type="protein sequence ID" value="CAK9145642.1"/>
    <property type="molecule type" value="Genomic_DNA"/>
</dbReference>
<dbReference type="Gene3D" id="2.30.29.30">
    <property type="entry name" value="Pleckstrin-homology domain (PH domain)/Phosphotyrosine-binding domain (PTB)"/>
    <property type="match status" value="1"/>
</dbReference>
<sequence>MGAPEKSPSAEYAMQVLNLVCHGCNTSDPVLGFWRVKVYRLNDDGKWDDQGTGHATVDYLEGSEELVLFVHDEEDNETLLLHRFSSDDIYRKQDDTIIAWRDPEYSAELALSFQETTGCSYIWDNICRVQRNMHFSALNNETYHSVNSELGELPTVELSTLPLILKTVAEGGIADQLHVTELILRDQDFFRKLMDLFRICEDLENIGGLHTIFKIVRGIIFLNSSQIFEKIFGDELILDVIGCLEYDPEVPRIHHRIILKEHVVFKEAIPIKDPVVLSKIHQTYRVSYLKDVVLPRVMDEATVANLNSIIYSNNASVVSLLKDDSTFLQELFARLKSSTTCAELKKNLVNVHS</sequence>
<keyword evidence="2" id="KW-0539">Nucleus</keyword>
<evidence type="ECO:0000256" key="2">
    <source>
        <dbReference type="ARBA" id="ARBA00023242"/>
    </source>
</evidence>
<organism evidence="5 6">
    <name type="scientific">Ilex paraguariensis</name>
    <name type="common">yerba mate</name>
    <dbReference type="NCBI Taxonomy" id="185542"/>
    <lineage>
        <taxon>Eukaryota</taxon>
        <taxon>Viridiplantae</taxon>
        <taxon>Streptophyta</taxon>
        <taxon>Embryophyta</taxon>
        <taxon>Tracheophyta</taxon>
        <taxon>Spermatophyta</taxon>
        <taxon>Magnoliopsida</taxon>
        <taxon>eudicotyledons</taxon>
        <taxon>Gunneridae</taxon>
        <taxon>Pentapetalae</taxon>
        <taxon>asterids</taxon>
        <taxon>campanulids</taxon>
        <taxon>Aquifoliales</taxon>
        <taxon>Aquifoliaceae</taxon>
        <taxon>Ilex</taxon>
    </lineage>
</organism>
<evidence type="ECO:0000259" key="3">
    <source>
        <dbReference type="Pfam" id="PF04802"/>
    </source>
</evidence>
<accession>A0ABC8RLF9</accession>
<reference evidence="5 6" key="1">
    <citation type="submission" date="2024-02" db="EMBL/GenBank/DDBJ databases">
        <authorList>
            <person name="Vignale AGUSTIN F."/>
            <person name="Sosa J E."/>
            <person name="Modenutti C."/>
        </authorList>
    </citation>
    <scope>NUCLEOTIDE SEQUENCE [LARGE SCALE GENOMIC DNA]</scope>
</reference>
<dbReference type="InterPro" id="IPR006887">
    <property type="entry name" value="P4R3-like_central_dom"/>
</dbReference>
<protein>
    <recommendedName>
        <fullName evidence="7">Serine/threonine-protein phosphatase 4 regulatory subunit 3-like central domain-containing protein</fullName>
    </recommendedName>
</protein>
<evidence type="ECO:0008006" key="7">
    <source>
        <dbReference type="Google" id="ProtNLM"/>
    </source>
</evidence>
<dbReference type="Proteomes" id="UP001642360">
    <property type="component" value="Unassembled WGS sequence"/>
</dbReference>
<feature type="domain" description="PP4R3 EVH1-like" evidence="4">
    <location>
        <begin position="35"/>
        <end position="133"/>
    </location>
</feature>
<dbReference type="SUPFAM" id="SSF50729">
    <property type="entry name" value="PH domain-like"/>
    <property type="match status" value="1"/>
</dbReference>
<dbReference type="Pfam" id="PF22972">
    <property type="entry name" value="EVH1_PP4R3"/>
    <property type="match status" value="1"/>
</dbReference>
<gene>
    <name evidence="5" type="ORF">ILEXP_LOCUS13461</name>
</gene>
<proteinExistence type="predicted"/>
<dbReference type="AlphaFoldDB" id="A0ABC8RLF9"/>
<feature type="domain" description="Serine/threonine-protein phosphatase 4 regulatory subunit 3-like central" evidence="3">
    <location>
        <begin position="175"/>
        <end position="349"/>
    </location>
</feature>
<dbReference type="Pfam" id="PF04802">
    <property type="entry name" value="PP4R3"/>
    <property type="match status" value="1"/>
</dbReference>
<dbReference type="InterPro" id="IPR051137">
    <property type="entry name" value="PP4R3-like"/>
</dbReference>
<keyword evidence="6" id="KW-1185">Reference proteome</keyword>
<comment type="caution">
    <text evidence="5">The sequence shown here is derived from an EMBL/GenBank/DDBJ whole genome shotgun (WGS) entry which is preliminary data.</text>
</comment>
<dbReference type="PANTHER" id="PTHR23318">
    <property type="entry name" value="ATP SYNTHASE GAMMA-RELATED"/>
    <property type="match status" value="1"/>
</dbReference>
<dbReference type="GO" id="GO:0005634">
    <property type="term" value="C:nucleus"/>
    <property type="evidence" value="ECO:0007669"/>
    <property type="project" value="UniProtKB-SubCell"/>
</dbReference>
<evidence type="ECO:0000259" key="4">
    <source>
        <dbReference type="Pfam" id="PF22972"/>
    </source>
</evidence>
<evidence type="ECO:0000256" key="1">
    <source>
        <dbReference type="ARBA" id="ARBA00004123"/>
    </source>
</evidence>
<dbReference type="InterPro" id="IPR011993">
    <property type="entry name" value="PH-like_dom_sf"/>
</dbReference>
<dbReference type="PANTHER" id="PTHR23318:SF0">
    <property type="entry name" value="SERINE_THREONINE-PROTEIN PHOSPHATASE 4 REGULATORY SUBUNIT 3"/>
    <property type="match status" value="1"/>
</dbReference>